<evidence type="ECO:0000256" key="1">
    <source>
        <dbReference type="ARBA" id="ARBA00004170"/>
    </source>
</evidence>
<feature type="binding site" evidence="14">
    <location>
        <begin position="162"/>
        <end position="169"/>
    </location>
    <ligand>
        <name>ATP</name>
        <dbReference type="ChEBI" id="CHEBI:30616"/>
    </ligand>
</feature>
<dbReference type="PIRSF" id="PIRSF039072">
    <property type="entry name" value="ATPase_subunit_beta"/>
    <property type="match status" value="1"/>
</dbReference>
<dbReference type="GO" id="GO:0005524">
    <property type="term" value="F:ATP binding"/>
    <property type="evidence" value="ECO:0007669"/>
    <property type="project" value="UniProtKB-UniRule"/>
</dbReference>
<evidence type="ECO:0000256" key="7">
    <source>
        <dbReference type="ARBA" id="ARBA00022967"/>
    </source>
</evidence>
<protein>
    <recommendedName>
        <fullName evidence="14">ATP synthase subunit beta</fullName>
        <ecNumber evidence="14">7.1.2.2</ecNumber>
    </recommendedName>
    <alternativeName>
        <fullName evidence="14">ATP synthase F1 sector subunit beta</fullName>
    </alternativeName>
    <alternativeName>
        <fullName evidence="14">F-ATPase subunit beta</fullName>
    </alternativeName>
</protein>
<dbReference type="EMBL" id="CP003630">
    <property type="protein sequence ID" value="AFZ18531.1"/>
    <property type="molecule type" value="Genomic_DNA"/>
</dbReference>
<evidence type="ECO:0000313" key="16">
    <source>
        <dbReference type="EMBL" id="AFZ18531.1"/>
    </source>
</evidence>
<reference evidence="16 17" key="1">
    <citation type="submission" date="2012-06" db="EMBL/GenBank/DDBJ databases">
        <title>Finished chromosome of genome of Microcoleus sp. PCC 7113.</title>
        <authorList>
            <consortium name="US DOE Joint Genome Institute"/>
            <person name="Gugger M."/>
            <person name="Coursin T."/>
            <person name="Rippka R."/>
            <person name="Tandeau De Marsac N."/>
            <person name="Huntemann M."/>
            <person name="Wei C.-L."/>
            <person name="Han J."/>
            <person name="Detter J.C."/>
            <person name="Han C."/>
            <person name="Tapia R."/>
            <person name="Chen A."/>
            <person name="Kyrpides N."/>
            <person name="Mavromatis K."/>
            <person name="Markowitz V."/>
            <person name="Szeto E."/>
            <person name="Ivanova N."/>
            <person name="Pagani I."/>
            <person name="Pati A."/>
            <person name="Goodwin L."/>
            <person name="Nordberg H.P."/>
            <person name="Cantor M.N."/>
            <person name="Hua S.X."/>
            <person name="Woyke T."/>
            <person name="Kerfeld C.A."/>
        </authorList>
    </citation>
    <scope>NUCLEOTIDE SEQUENCE [LARGE SCALE GENOMIC DNA]</scope>
    <source>
        <strain evidence="16 17">PCC 7113</strain>
    </source>
</reference>
<dbReference type="Gene3D" id="3.40.50.300">
    <property type="entry name" value="P-loop containing nucleotide triphosphate hydrolases"/>
    <property type="match status" value="1"/>
</dbReference>
<evidence type="ECO:0000259" key="15">
    <source>
        <dbReference type="SMART" id="SM00382"/>
    </source>
</evidence>
<accession>K9WFG1</accession>
<dbReference type="InterPro" id="IPR050053">
    <property type="entry name" value="ATPase_alpha/beta_chains"/>
</dbReference>
<comment type="function">
    <text evidence="14">Produces ATP from ADP in the presence of a proton gradient across the membrane. The catalytic sites are hosted primarily by the beta subunits.</text>
</comment>
<dbReference type="FunFam" id="2.40.10.170:FF:000002">
    <property type="entry name" value="ATP synthase subunit beta, chloroplastic"/>
    <property type="match status" value="1"/>
</dbReference>
<evidence type="ECO:0000256" key="2">
    <source>
        <dbReference type="ARBA" id="ARBA00008936"/>
    </source>
</evidence>
<dbReference type="PATRIC" id="fig|1173027.3.peg.3020"/>
<dbReference type="Gene3D" id="1.10.1140.10">
    <property type="entry name" value="Bovine Mitochondrial F1-atpase, Atp Synthase Beta Chain, Chain D, domain 3"/>
    <property type="match status" value="1"/>
</dbReference>
<dbReference type="STRING" id="1173027.Mic7113_2747"/>
<dbReference type="AlphaFoldDB" id="K9WFG1"/>
<dbReference type="Gene3D" id="2.40.10.170">
    <property type="match status" value="1"/>
</dbReference>
<dbReference type="InterPro" id="IPR005722">
    <property type="entry name" value="ATP_synth_F1_bsu"/>
</dbReference>
<sequence length="484" mass="52048">MVTTTEKTNTGVIIQIIGPVVDVEFSTGKMPQIYNALKIAGKNEAGQDVSVTCEVQQLLGGNQVRAVAMSTTDGLVRGMEVVDTGAPINVPVGKATLGRIFNVLGEPVDNKGDVNAEETFPIHRPAPQFTDLETKPSVFETGIKVIDLLTPYRRGGKIGLFGGAGVGKTVIMMELINNIATNHGGVSVFGGVGERTREGNDLYNEMIESGVINKDNLNESKIALVYGQMNEPPGARMRVGLSALTMAEYFRDVNKQDVLLFIDNIFRFVQAGSEVSALLGRMPSAVGYQPTLGTDMGDLQERITSTTEGSITSVQAVYVPADDLTDPAPATTFAHLDGTTVLSRGLAAKGIYPAVDPLDSASTMLQPAVVGEEHYNTARAVQSTLQRYKELQDIIAILGLDELSEDDRLIVARARKIERFLSQPFFVAEVFTGSPGKYVKLEETIDGFKKILSGELDDLPEQAFYLVGNINEAIAKAEKIKSGS</sequence>
<comment type="subunit">
    <text evidence="13">F-type ATPases have 2 components, CF(1) - the catalytic core - and CF(0) - the membrane proton channel. CF(1) has five subunits: alpha(3), beta(3), gamma(1), delta(1), epsilon(1). CF(0) has four main subunits: a(1), b(1), b'(1) and c(9-12).</text>
</comment>
<dbReference type="PANTHER" id="PTHR15184:SF71">
    <property type="entry name" value="ATP SYNTHASE SUBUNIT BETA, MITOCHONDRIAL"/>
    <property type="match status" value="1"/>
</dbReference>
<dbReference type="InterPro" id="IPR024034">
    <property type="entry name" value="ATPase_F1/V1_b/a_C"/>
</dbReference>
<name>K9WFG1_9CYAN</name>
<dbReference type="InterPro" id="IPR020003">
    <property type="entry name" value="ATPase_a/bsu_AS"/>
</dbReference>
<dbReference type="CDD" id="cd18115">
    <property type="entry name" value="ATP-synt_F1_beta_N"/>
    <property type="match status" value="1"/>
</dbReference>
<dbReference type="InterPro" id="IPR036121">
    <property type="entry name" value="ATPase_F1/V1/A1_a/bsu_N_sf"/>
</dbReference>
<dbReference type="RefSeq" id="WP_015182680.1">
    <property type="nucleotide sequence ID" value="NC_019738.1"/>
</dbReference>
<dbReference type="InterPro" id="IPR004100">
    <property type="entry name" value="ATPase_F1/V1/A1_a/bsu_N"/>
</dbReference>
<evidence type="ECO:0000256" key="3">
    <source>
        <dbReference type="ARBA" id="ARBA00022448"/>
    </source>
</evidence>
<dbReference type="Pfam" id="PF02874">
    <property type="entry name" value="ATP-synt_ab_N"/>
    <property type="match status" value="1"/>
</dbReference>
<keyword evidence="6 14" id="KW-0067">ATP-binding</keyword>
<evidence type="ECO:0000256" key="8">
    <source>
        <dbReference type="ARBA" id="ARBA00023065"/>
    </source>
</evidence>
<evidence type="ECO:0000256" key="13">
    <source>
        <dbReference type="ARBA" id="ARBA00026013"/>
    </source>
</evidence>
<evidence type="ECO:0000256" key="4">
    <source>
        <dbReference type="ARBA" id="ARBA00022741"/>
    </source>
</evidence>
<dbReference type="Proteomes" id="UP000010471">
    <property type="component" value="Chromosome"/>
</dbReference>
<dbReference type="Pfam" id="PF22919">
    <property type="entry name" value="ATP-synt_VA_C"/>
    <property type="match status" value="1"/>
</dbReference>
<dbReference type="SMART" id="SM00382">
    <property type="entry name" value="AAA"/>
    <property type="match status" value="1"/>
</dbReference>
<dbReference type="PROSITE" id="PS00152">
    <property type="entry name" value="ATPASE_ALPHA_BETA"/>
    <property type="match status" value="1"/>
</dbReference>
<keyword evidence="8 14" id="KW-0406">Ion transport</keyword>
<dbReference type="HOGENOM" id="CLU_022398_0_2_3"/>
<dbReference type="NCBIfam" id="TIGR01039">
    <property type="entry name" value="atpD"/>
    <property type="match status" value="1"/>
</dbReference>
<keyword evidence="12 14" id="KW-0066">ATP synthesis</keyword>
<dbReference type="CDD" id="cd18110">
    <property type="entry name" value="ATP-synt_F1_beta_C"/>
    <property type="match status" value="1"/>
</dbReference>
<dbReference type="EC" id="7.1.2.2" evidence="14"/>
<keyword evidence="11 14" id="KW-0139">CF(1)</keyword>
<organism evidence="16 17">
    <name type="scientific">Allocoleopsis franciscana PCC 7113</name>
    <dbReference type="NCBI Taxonomy" id="1173027"/>
    <lineage>
        <taxon>Bacteria</taxon>
        <taxon>Bacillati</taxon>
        <taxon>Cyanobacteriota</taxon>
        <taxon>Cyanophyceae</taxon>
        <taxon>Coleofasciculales</taxon>
        <taxon>Coleofasciculaceae</taxon>
        <taxon>Allocoleopsis</taxon>
        <taxon>Allocoleopsis franciscana</taxon>
    </lineage>
</organism>
<evidence type="ECO:0000256" key="10">
    <source>
        <dbReference type="ARBA" id="ARBA00023136"/>
    </source>
</evidence>
<dbReference type="HAMAP" id="MF_01347">
    <property type="entry name" value="ATP_synth_beta_bact"/>
    <property type="match status" value="1"/>
</dbReference>
<comment type="subcellular location">
    <subcellularLocation>
        <location evidence="14">Cellular thylakoid membrane</location>
        <topology evidence="14">Peripheral membrane protein</topology>
    </subcellularLocation>
    <subcellularLocation>
        <location evidence="1">Membrane</location>
        <topology evidence="1">Peripheral membrane protein</topology>
    </subcellularLocation>
</comment>
<dbReference type="GO" id="GO:0046933">
    <property type="term" value="F:proton-transporting ATP synthase activity, rotational mechanism"/>
    <property type="evidence" value="ECO:0007669"/>
    <property type="project" value="UniProtKB-UniRule"/>
</dbReference>
<keyword evidence="10 14" id="KW-0472">Membrane</keyword>
<keyword evidence="7 14" id="KW-1278">Translocase</keyword>
<dbReference type="FunFam" id="1.10.1140.10:FF:000001">
    <property type="entry name" value="ATP synthase subunit beta"/>
    <property type="match status" value="1"/>
</dbReference>
<keyword evidence="17" id="KW-1185">Reference proteome</keyword>
<keyword evidence="9 14" id="KW-0793">Thylakoid</keyword>
<comment type="catalytic activity">
    <reaction evidence="14">
        <text>ATP + H2O + 4 H(+)(in) = ADP + phosphate + 5 H(+)(out)</text>
        <dbReference type="Rhea" id="RHEA:57720"/>
        <dbReference type="ChEBI" id="CHEBI:15377"/>
        <dbReference type="ChEBI" id="CHEBI:15378"/>
        <dbReference type="ChEBI" id="CHEBI:30616"/>
        <dbReference type="ChEBI" id="CHEBI:43474"/>
        <dbReference type="ChEBI" id="CHEBI:456216"/>
        <dbReference type="EC" id="7.1.2.2"/>
    </reaction>
</comment>
<evidence type="ECO:0000256" key="14">
    <source>
        <dbReference type="HAMAP-Rule" id="MF_01347"/>
    </source>
</evidence>
<dbReference type="CDD" id="cd01133">
    <property type="entry name" value="F1-ATPase_beta_CD"/>
    <property type="match status" value="1"/>
</dbReference>
<dbReference type="Pfam" id="PF00006">
    <property type="entry name" value="ATP-synt_ab"/>
    <property type="match status" value="1"/>
</dbReference>
<dbReference type="KEGG" id="mic:Mic7113_2747"/>
<proteinExistence type="inferred from homology"/>
<evidence type="ECO:0000256" key="9">
    <source>
        <dbReference type="ARBA" id="ARBA00023078"/>
    </source>
</evidence>
<dbReference type="eggNOG" id="COG0055">
    <property type="taxonomic scope" value="Bacteria"/>
</dbReference>
<dbReference type="InterPro" id="IPR027417">
    <property type="entry name" value="P-loop_NTPase"/>
</dbReference>
<dbReference type="OrthoDB" id="9801639at2"/>
<evidence type="ECO:0000256" key="6">
    <source>
        <dbReference type="ARBA" id="ARBA00022840"/>
    </source>
</evidence>
<keyword evidence="3 14" id="KW-0813">Transport</keyword>
<dbReference type="FunFam" id="3.40.50.300:FF:000004">
    <property type="entry name" value="ATP synthase subunit beta"/>
    <property type="match status" value="1"/>
</dbReference>
<dbReference type="InterPro" id="IPR000194">
    <property type="entry name" value="ATPase_F1/V1/A1_a/bsu_nucl-bd"/>
</dbReference>
<dbReference type="GO" id="GO:0045259">
    <property type="term" value="C:proton-transporting ATP synthase complex"/>
    <property type="evidence" value="ECO:0007669"/>
    <property type="project" value="UniProtKB-KW"/>
</dbReference>
<evidence type="ECO:0000256" key="12">
    <source>
        <dbReference type="ARBA" id="ARBA00023310"/>
    </source>
</evidence>
<dbReference type="SUPFAM" id="SSF47917">
    <property type="entry name" value="C-terminal domain of alpha and beta subunits of F1 ATP synthase"/>
    <property type="match status" value="1"/>
</dbReference>
<gene>
    <name evidence="14" type="primary">atpD</name>
    <name evidence="14" type="synonym">atpB</name>
    <name evidence="16" type="ORF">Mic7113_2747</name>
</gene>
<dbReference type="InterPro" id="IPR003593">
    <property type="entry name" value="AAA+_ATPase"/>
</dbReference>
<evidence type="ECO:0000256" key="5">
    <source>
        <dbReference type="ARBA" id="ARBA00022781"/>
    </source>
</evidence>
<evidence type="ECO:0000256" key="11">
    <source>
        <dbReference type="ARBA" id="ARBA00023196"/>
    </source>
</evidence>
<feature type="domain" description="AAA+ ATPase" evidence="15">
    <location>
        <begin position="154"/>
        <end position="346"/>
    </location>
</feature>
<dbReference type="PANTHER" id="PTHR15184">
    <property type="entry name" value="ATP SYNTHASE"/>
    <property type="match status" value="1"/>
</dbReference>
<dbReference type="SUPFAM" id="SSF52540">
    <property type="entry name" value="P-loop containing nucleoside triphosphate hydrolases"/>
    <property type="match status" value="1"/>
</dbReference>
<dbReference type="SUPFAM" id="SSF50615">
    <property type="entry name" value="N-terminal domain of alpha and beta subunits of F1 ATP synthase"/>
    <property type="match status" value="1"/>
</dbReference>
<keyword evidence="5 14" id="KW-0375">Hydrogen ion transport</keyword>
<evidence type="ECO:0000313" key="17">
    <source>
        <dbReference type="Proteomes" id="UP000010471"/>
    </source>
</evidence>
<keyword evidence="4 14" id="KW-0547">Nucleotide-binding</keyword>
<comment type="similarity">
    <text evidence="2 14">Belongs to the ATPase alpha/beta chains family.</text>
</comment>
<dbReference type="GO" id="GO:0031676">
    <property type="term" value="C:plasma membrane-derived thylakoid membrane"/>
    <property type="evidence" value="ECO:0007669"/>
    <property type="project" value="UniProtKB-SubCell"/>
</dbReference>
<dbReference type="InterPro" id="IPR055190">
    <property type="entry name" value="ATP-synt_VA_C"/>
</dbReference>